<proteinExistence type="predicted"/>
<name>A0A6L2MFX4_TANCI</name>
<sequence length="67" mass="7786">MHVNASSIRNLQQLLQPSWNGLGNMASTEAMRLFVKILGEEDPEWYSRALEMLFLIVLTLSLFFLDW</sequence>
<organism evidence="2">
    <name type="scientific">Tanacetum cinerariifolium</name>
    <name type="common">Dalmatian daisy</name>
    <name type="synonym">Chrysanthemum cinerariifolium</name>
    <dbReference type="NCBI Taxonomy" id="118510"/>
    <lineage>
        <taxon>Eukaryota</taxon>
        <taxon>Viridiplantae</taxon>
        <taxon>Streptophyta</taxon>
        <taxon>Embryophyta</taxon>
        <taxon>Tracheophyta</taxon>
        <taxon>Spermatophyta</taxon>
        <taxon>Magnoliopsida</taxon>
        <taxon>eudicotyledons</taxon>
        <taxon>Gunneridae</taxon>
        <taxon>Pentapetalae</taxon>
        <taxon>asterids</taxon>
        <taxon>campanulids</taxon>
        <taxon>Asterales</taxon>
        <taxon>Asteraceae</taxon>
        <taxon>Asteroideae</taxon>
        <taxon>Anthemideae</taxon>
        <taxon>Anthemidinae</taxon>
        <taxon>Tanacetum</taxon>
    </lineage>
</organism>
<dbReference type="AlphaFoldDB" id="A0A6L2MFX4"/>
<protein>
    <submittedName>
        <fullName evidence="2">Acyl-CoA-binding domain-containing protein 4</fullName>
    </submittedName>
</protein>
<dbReference type="GO" id="GO:0000062">
    <property type="term" value="F:fatty-acyl-CoA binding"/>
    <property type="evidence" value="ECO:0007669"/>
    <property type="project" value="InterPro"/>
</dbReference>
<dbReference type="SUPFAM" id="SSF47027">
    <property type="entry name" value="Acyl-CoA binding protein"/>
    <property type="match status" value="1"/>
</dbReference>
<dbReference type="InterPro" id="IPR035984">
    <property type="entry name" value="Acyl-CoA-binding_sf"/>
</dbReference>
<keyword evidence="1" id="KW-0446">Lipid-binding</keyword>
<accession>A0A6L2MFX4</accession>
<evidence type="ECO:0000313" key="2">
    <source>
        <dbReference type="EMBL" id="GEU71115.1"/>
    </source>
</evidence>
<dbReference type="EMBL" id="BKCJ010006246">
    <property type="protein sequence ID" value="GEU71115.1"/>
    <property type="molecule type" value="Genomic_DNA"/>
</dbReference>
<comment type="caution">
    <text evidence="2">The sequence shown here is derived from an EMBL/GenBank/DDBJ whole genome shotgun (WGS) entry which is preliminary data.</text>
</comment>
<evidence type="ECO:0000256" key="1">
    <source>
        <dbReference type="ARBA" id="ARBA00023121"/>
    </source>
</evidence>
<reference evidence="2" key="1">
    <citation type="journal article" date="2019" name="Sci. Rep.">
        <title>Draft genome of Tanacetum cinerariifolium, the natural source of mosquito coil.</title>
        <authorList>
            <person name="Yamashiro T."/>
            <person name="Shiraishi A."/>
            <person name="Satake H."/>
            <person name="Nakayama K."/>
        </authorList>
    </citation>
    <scope>NUCLEOTIDE SEQUENCE</scope>
</reference>
<gene>
    <name evidence="2" type="ORF">Tci_043093</name>
</gene>